<sequence>MGSISGDVLSGLRRRQLYSTIYALKREVNCLSTDLMRYQLISRKCENYLTDLRNVGHVCSGFDHRLRLESLTLEINVLKDTKSCFILMQNHLQVFNDFLANHTDRMSQSIGSQSMRQLMSRRPNKTRGNEHLIRAQIRDQISRELTKR</sequence>
<evidence type="ECO:0000313" key="2">
    <source>
        <dbReference type="EMBL" id="CAD7663284.1"/>
    </source>
</evidence>
<dbReference type="AlphaFoldDB" id="A0A7R9QZY1"/>
<proteinExistence type="predicted"/>
<name>A0A7R9QZY1_9ACAR</name>
<organism evidence="2">
    <name type="scientific">Oppiella nova</name>
    <dbReference type="NCBI Taxonomy" id="334625"/>
    <lineage>
        <taxon>Eukaryota</taxon>
        <taxon>Metazoa</taxon>
        <taxon>Ecdysozoa</taxon>
        <taxon>Arthropoda</taxon>
        <taxon>Chelicerata</taxon>
        <taxon>Arachnida</taxon>
        <taxon>Acari</taxon>
        <taxon>Acariformes</taxon>
        <taxon>Sarcoptiformes</taxon>
        <taxon>Oribatida</taxon>
        <taxon>Brachypylina</taxon>
        <taxon>Oppioidea</taxon>
        <taxon>Oppiidae</taxon>
        <taxon>Oppiella</taxon>
    </lineage>
</organism>
<dbReference type="EMBL" id="OC946577">
    <property type="protein sequence ID" value="CAD7663284.1"/>
    <property type="molecule type" value="Genomic_DNA"/>
</dbReference>
<dbReference type="OrthoDB" id="6536601at2759"/>
<accession>A0A7R9QZY1</accession>
<dbReference type="EMBL" id="CAJPVJ010031752">
    <property type="protein sequence ID" value="CAG2180421.1"/>
    <property type="molecule type" value="Genomic_DNA"/>
</dbReference>
<protein>
    <submittedName>
        <fullName evidence="2">Uncharacterized protein</fullName>
    </submittedName>
</protein>
<gene>
    <name evidence="2" type="ORF">ONB1V03_LOCUS19844</name>
</gene>
<feature type="region of interest" description="Disordered" evidence="1">
    <location>
        <begin position="110"/>
        <end position="131"/>
    </location>
</feature>
<evidence type="ECO:0000313" key="3">
    <source>
        <dbReference type="Proteomes" id="UP000728032"/>
    </source>
</evidence>
<feature type="non-terminal residue" evidence="2">
    <location>
        <position position="1"/>
    </location>
</feature>
<keyword evidence="3" id="KW-1185">Reference proteome</keyword>
<reference evidence="2" key="1">
    <citation type="submission" date="2020-11" db="EMBL/GenBank/DDBJ databases">
        <authorList>
            <person name="Tran Van P."/>
        </authorList>
    </citation>
    <scope>NUCLEOTIDE SEQUENCE</scope>
</reference>
<evidence type="ECO:0000256" key="1">
    <source>
        <dbReference type="SAM" id="MobiDB-lite"/>
    </source>
</evidence>
<dbReference type="Proteomes" id="UP000728032">
    <property type="component" value="Unassembled WGS sequence"/>
</dbReference>